<dbReference type="InterPro" id="IPR030922">
    <property type="entry name" value="LptF"/>
</dbReference>
<dbReference type="NCBIfam" id="TIGR04407">
    <property type="entry name" value="LptF_YjgP"/>
    <property type="match status" value="1"/>
</dbReference>
<feature type="transmembrane region" description="Helical" evidence="6">
    <location>
        <begin position="363"/>
        <end position="384"/>
    </location>
</feature>
<reference evidence="8" key="1">
    <citation type="submission" date="2015-07" db="EMBL/GenBank/DDBJ databases">
        <authorList>
            <person name="Rodrigo-Torres Lidia"/>
            <person name="Arahal R.David."/>
        </authorList>
    </citation>
    <scope>NUCLEOTIDE SEQUENCE [LARGE SCALE GENOMIC DNA]</scope>
    <source>
        <strain evidence="8">CECT 4801</strain>
    </source>
</reference>
<name>A0A0M6XYC4_9HYPH</name>
<feature type="transmembrane region" description="Helical" evidence="6">
    <location>
        <begin position="125"/>
        <end position="149"/>
    </location>
</feature>
<gene>
    <name evidence="7" type="ORF">LAL4801_00210</name>
</gene>
<sequence>MRHSPHSVLFGLRLIIVIFAGTCTGTVMKTLERYIIRRTVYAFTLTIAAMTGVVWATQALRQLDLVTSKGQTIVQFIGITMLALPFLIVIVAPFALMIALILVLNSLSGDSELIVIDASGGSRFLVLKPVMLFAFVVMLLTASMSLYVAPTGLAQLRTEITRVRADLVANIVKPGRFITVEDGLTFHIRNRSGKGTLDGLLMHDTRDPETAFTYQADTGLIVEAADRTLLVMQNGTIQRRPKQQGDISIVRFQSYAFDLSNLIPEAGEPVFKASERTTLNLMSPGRNDEYALKNPDKLAQELHERFSQPLYCLSFGLIVFAFLGKARTTRQGRGFAVLGAICSCVLLRTTGFGVTAISGGSTALLSLLYIVPVAGAVFALVSIFREQGGSQPRWLVDLQHSVQDRIDALSDRLNGRKPGGVA</sequence>
<feature type="transmembrane region" description="Helical" evidence="6">
    <location>
        <begin position="306"/>
        <end position="323"/>
    </location>
</feature>
<evidence type="ECO:0000313" key="8">
    <source>
        <dbReference type="Proteomes" id="UP000048926"/>
    </source>
</evidence>
<accession>A0A0M6XYC4</accession>
<protein>
    <submittedName>
        <fullName evidence="7">Lipopolysaccharide ABC transporter permease</fullName>
    </submittedName>
</protein>
<keyword evidence="8" id="KW-1185">Reference proteome</keyword>
<feature type="transmembrane region" description="Helical" evidence="6">
    <location>
        <begin position="335"/>
        <end position="357"/>
    </location>
</feature>
<feature type="transmembrane region" description="Helical" evidence="6">
    <location>
        <begin position="40"/>
        <end position="60"/>
    </location>
</feature>
<dbReference type="STRING" id="187304.B0E33_00605"/>
<dbReference type="GO" id="GO:0055085">
    <property type="term" value="P:transmembrane transport"/>
    <property type="evidence" value="ECO:0007669"/>
    <property type="project" value="InterPro"/>
</dbReference>
<evidence type="ECO:0000256" key="2">
    <source>
        <dbReference type="ARBA" id="ARBA00022475"/>
    </source>
</evidence>
<keyword evidence="2" id="KW-1003">Cell membrane</keyword>
<dbReference type="InterPro" id="IPR005495">
    <property type="entry name" value="LptG/LptF_permease"/>
</dbReference>
<organism evidence="7 8">
    <name type="scientific">Roseibium aggregatum</name>
    <dbReference type="NCBI Taxonomy" id="187304"/>
    <lineage>
        <taxon>Bacteria</taxon>
        <taxon>Pseudomonadati</taxon>
        <taxon>Pseudomonadota</taxon>
        <taxon>Alphaproteobacteria</taxon>
        <taxon>Hyphomicrobiales</taxon>
        <taxon>Stappiaceae</taxon>
        <taxon>Roseibium</taxon>
    </lineage>
</organism>
<dbReference type="AlphaFoldDB" id="A0A0M6XYC4"/>
<feature type="transmembrane region" description="Helical" evidence="6">
    <location>
        <begin position="72"/>
        <end position="104"/>
    </location>
</feature>
<evidence type="ECO:0000256" key="5">
    <source>
        <dbReference type="ARBA" id="ARBA00023136"/>
    </source>
</evidence>
<feature type="transmembrane region" description="Helical" evidence="6">
    <location>
        <begin position="6"/>
        <end position="28"/>
    </location>
</feature>
<keyword evidence="3 6" id="KW-0812">Transmembrane</keyword>
<evidence type="ECO:0000256" key="6">
    <source>
        <dbReference type="SAM" id="Phobius"/>
    </source>
</evidence>
<evidence type="ECO:0000256" key="1">
    <source>
        <dbReference type="ARBA" id="ARBA00004651"/>
    </source>
</evidence>
<dbReference type="Proteomes" id="UP000048926">
    <property type="component" value="Unassembled WGS sequence"/>
</dbReference>
<dbReference type="PANTHER" id="PTHR33529:SF6">
    <property type="entry name" value="YJGP_YJGQ FAMILY PERMEASE"/>
    <property type="match status" value="1"/>
</dbReference>
<keyword evidence="4 6" id="KW-1133">Transmembrane helix</keyword>
<dbReference type="EMBL" id="CXST01000001">
    <property type="protein sequence ID" value="CTQ41790.1"/>
    <property type="molecule type" value="Genomic_DNA"/>
</dbReference>
<dbReference type="GO" id="GO:0015920">
    <property type="term" value="P:lipopolysaccharide transport"/>
    <property type="evidence" value="ECO:0007669"/>
    <property type="project" value="TreeGrafter"/>
</dbReference>
<evidence type="ECO:0000256" key="3">
    <source>
        <dbReference type="ARBA" id="ARBA00022692"/>
    </source>
</evidence>
<comment type="subcellular location">
    <subcellularLocation>
        <location evidence="1">Cell membrane</location>
        <topology evidence="1">Multi-pass membrane protein</topology>
    </subcellularLocation>
</comment>
<dbReference type="PANTHER" id="PTHR33529">
    <property type="entry name" value="SLR0882 PROTEIN-RELATED"/>
    <property type="match status" value="1"/>
</dbReference>
<keyword evidence="5 6" id="KW-0472">Membrane</keyword>
<proteinExistence type="predicted"/>
<evidence type="ECO:0000313" key="7">
    <source>
        <dbReference type="EMBL" id="CTQ41790.1"/>
    </source>
</evidence>
<evidence type="ECO:0000256" key="4">
    <source>
        <dbReference type="ARBA" id="ARBA00022989"/>
    </source>
</evidence>
<dbReference type="Pfam" id="PF03739">
    <property type="entry name" value="LptF_LptG"/>
    <property type="match status" value="1"/>
</dbReference>
<dbReference type="GO" id="GO:0043190">
    <property type="term" value="C:ATP-binding cassette (ABC) transporter complex"/>
    <property type="evidence" value="ECO:0007669"/>
    <property type="project" value="InterPro"/>
</dbReference>